<evidence type="ECO:0000256" key="8">
    <source>
        <dbReference type="ARBA" id="ARBA00022777"/>
    </source>
</evidence>
<evidence type="ECO:0000256" key="12">
    <source>
        <dbReference type="SAM" id="Coils"/>
    </source>
</evidence>
<dbReference type="Gene3D" id="1.10.287.130">
    <property type="match status" value="1"/>
</dbReference>
<feature type="transmembrane region" description="Helical" evidence="13">
    <location>
        <begin position="284"/>
        <end position="302"/>
    </location>
</feature>
<dbReference type="SUPFAM" id="SSF47384">
    <property type="entry name" value="Homodimeric domain of signal transducing histidine kinase"/>
    <property type="match status" value="1"/>
</dbReference>
<dbReference type="CDD" id="cd06225">
    <property type="entry name" value="HAMP"/>
    <property type="match status" value="1"/>
</dbReference>
<dbReference type="EC" id="2.7.13.3" evidence="3"/>
<evidence type="ECO:0000256" key="6">
    <source>
        <dbReference type="ARBA" id="ARBA00022679"/>
    </source>
</evidence>
<keyword evidence="5 11" id="KW-0597">Phosphoprotein</keyword>
<dbReference type="PANTHER" id="PTHR43065:SF42">
    <property type="entry name" value="TWO-COMPONENT SENSOR PPRA"/>
    <property type="match status" value="1"/>
</dbReference>
<evidence type="ECO:0000256" key="2">
    <source>
        <dbReference type="ARBA" id="ARBA00004651"/>
    </source>
</evidence>
<dbReference type="SUPFAM" id="SSF158472">
    <property type="entry name" value="HAMP domain-like"/>
    <property type="match status" value="1"/>
</dbReference>
<evidence type="ECO:0000313" key="17">
    <source>
        <dbReference type="EMBL" id="BDG02429.1"/>
    </source>
</evidence>
<dbReference type="Pfam" id="PF02518">
    <property type="entry name" value="HATPase_c"/>
    <property type="match status" value="1"/>
</dbReference>
<evidence type="ECO:0000256" key="5">
    <source>
        <dbReference type="ARBA" id="ARBA00022553"/>
    </source>
</evidence>
<evidence type="ECO:0000313" key="18">
    <source>
        <dbReference type="Proteomes" id="UP001162891"/>
    </source>
</evidence>
<dbReference type="SUPFAM" id="SSF55874">
    <property type="entry name" value="ATPase domain of HSP90 chaperone/DNA topoisomerase II/histidine kinase"/>
    <property type="match status" value="1"/>
</dbReference>
<dbReference type="RefSeq" id="WP_248360073.1">
    <property type="nucleotide sequence ID" value="NZ_AP025591.1"/>
</dbReference>
<keyword evidence="10 13" id="KW-0472">Membrane</keyword>
<dbReference type="PROSITE" id="PS50109">
    <property type="entry name" value="HIS_KIN"/>
    <property type="match status" value="1"/>
</dbReference>
<evidence type="ECO:0000259" key="15">
    <source>
        <dbReference type="PROSITE" id="PS50110"/>
    </source>
</evidence>
<dbReference type="Proteomes" id="UP001162891">
    <property type="component" value="Chromosome"/>
</dbReference>
<dbReference type="Pfam" id="PF02743">
    <property type="entry name" value="dCache_1"/>
    <property type="match status" value="1"/>
</dbReference>
<dbReference type="InterPro" id="IPR004358">
    <property type="entry name" value="Sig_transdc_His_kin-like_C"/>
</dbReference>
<comment type="subcellular location">
    <subcellularLocation>
        <location evidence="2">Cell membrane</location>
        <topology evidence="2">Multi-pass membrane protein</topology>
    </subcellularLocation>
</comment>
<dbReference type="Gene3D" id="3.30.565.10">
    <property type="entry name" value="Histidine kinase-like ATPase, C-terminal domain"/>
    <property type="match status" value="1"/>
</dbReference>
<dbReference type="Pfam" id="PF00072">
    <property type="entry name" value="Response_reg"/>
    <property type="match status" value="1"/>
</dbReference>
<keyword evidence="8 17" id="KW-0418">Kinase</keyword>
<dbReference type="GO" id="GO:0016301">
    <property type="term" value="F:kinase activity"/>
    <property type="evidence" value="ECO:0007669"/>
    <property type="project" value="UniProtKB-KW"/>
</dbReference>
<keyword evidence="12" id="KW-0175">Coiled coil</keyword>
<dbReference type="InterPro" id="IPR003594">
    <property type="entry name" value="HATPase_dom"/>
</dbReference>
<dbReference type="InterPro" id="IPR001789">
    <property type="entry name" value="Sig_transdc_resp-reg_receiver"/>
</dbReference>
<dbReference type="InterPro" id="IPR003660">
    <property type="entry name" value="HAMP_dom"/>
</dbReference>
<dbReference type="InterPro" id="IPR029151">
    <property type="entry name" value="Sensor-like_sf"/>
</dbReference>
<evidence type="ECO:0000259" key="16">
    <source>
        <dbReference type="PROSITE" id="PS50885"/>
    </source>
</evidence>
<keyword evidence="6" id="KW-0808">Transferase</keyword>
<evidence type="ECO:0000256" key="13">
    <source>
        <dbReference type="SAM" id="Phobius"/>
    </source>
</evidence>
<keyword evidence="7 13" id="KW-0812">Transmembrane</keyword>
<dbReference type="SMART" id="SM00387">
    <property type="entry name" value="HATPase_c"/>
    <property type="match status" value="1"/>
</dbReference>
<dbReference type="PANTHER" id="PTHR43065">
    <property type="entry name" value="SENSOR HISTIDINE KINASE"/>
    <property type="match status" value="1"/>
</dbReference>
<feature type="coiled-coil region" evidence="12">
    <location>
        <begin position="345"/>
        <end position="372"/>
    </location>
</feature>
<dbReference type="InterPro" id="IPR003661">
    <property type="entry name" value="HisK_dim/P_dom"/>
</dbReference>
<dbReference type="InterPro" id="IPR005467">
    <property type="entry name" value="His_kinase_dom"/>
</dbReference>
<dbReference type="CDD" id="cd12915">
    <property type="entry name" value="PDC2_DGC_like"/>
    <property type="match status" value="1"/>
</dbReference>
<evidence type="ECO:0000256" key="1">
    <source>
        <dbReference type="ARBA" id="ARBA00000085"/>
    </source>
</evidence>
<comment type="catalytic activity">
    <reaction evidence="1">
        <text>ATP + protein L-histidine = ADP + protein N-phospho-L-histidine.</text>
        <dbReference type="EC" id="2.7.13.3"/>
    </reaction>
</comment>
<dbReference type="EMBL" id="AP025591">
    <property type="protein sequence ID" value="BDG02429.1"/>
    <property type="molecule type" value="Genomic_DNA"/>
</dbReference>
<dbReference type="InterPro" id="IPR036890">
    <property type="entry name" value="HATPase_C_sf"/>
</dbReference>
<feature type="domain" description="Histidine kinase" evidence="14">
    <location>
        <begin position="381"/>
        <end position="603"/>
    </location>
</feature>
<dbReference type="SMART" id="SM00304">
    <property type="entry name" value="HAMP"/>
    <property type="match status" value="1"/>
</dbReference>
<dbReference type="Gene3D" id="6.10.340.10">
    <property type="match status" value="1"/>
</dbReference>
<dbReference type="Pfam" id="PF00672">
    <property type="entry name" value="HAMP"/>
    <property type="match status" value="1"/>
</dbReference>
<dbReference type="PRINTS" id="PR00344">
    <property type="entry name" value="BCTRLSENSOR"/>
</dbReference>
<protein>
    <recommendedName>
        <fullName evidence="3">histidine kinase</fullName>
        <ecNumber evidence="3">2.7.13.3</ecNumber>
    </recommendedName>
</protein>
<evidence type="ECO:0000256" key="4">
    <source>
        <dbReference type="ARBA" id="ARBA00022475"/>
    </source>
</evidence>
<keyword evidence="9 13" id="KW-1133">Transmembrane helix</keyword>
<evidence type="ECO:0000256" key="3">
    <source>
        <dbReference type="ARBA" id="ARBA00012438"/>
    </source>
</evidence>
<evidence type="ECO:0000256" key="9">
    <source>
        <dbReference type="ARBA" id="ARBA00022989"/>
    </source>
</evidence>
<dbReference type="InterPro" id="IPR033479">
    <property type="entry name" value="dCache_1"/>
</dbReference>
<dbReference type="SMART" id="SM00388">
    <property type="entry name" value="HisKA"/>
    <property type="match status" value="1"/>
</dbReference>
<dbReference type="SUPFAM" id="SSF103190">
    <property type="entry name" value="Sensory domain-like"/>
    <property type="match status" value="1"/>
</dbReference>
<keyword evidence="4" id="KW-1003">Cell membrane</keyword>
<dbReference type="Gene3D" id="3.30.450.20">
    <property type="entry name" value="PAS domain"/>
    <property type="match status" value="1"/>
</dbReference>
<accession>A0ABN6MRU6</accession>
<feature type="domain" description="HAMP" evidence="16">
    <location>
        <begin position="304"/>
        <end position="357"/>
    </location>
</feature>
<name>A0ABN6MRU6_9BACT</name>
<keyword evidence="18" id="KW-1185">Reference proteome</keyword>
<dbReference type="SMART" id="SM00448">
    <property type="entry name" value="REC"/>
    <property type="match status" value="1"/>
</dbReference>
<sequence length="744" mass="79944">MKSLSALSIRVQLTLLAAIFVLPAAGIIVWSGLRSREEKIQEARVETQKLAAAIAAAYESRLAAAQQLMTALANLPAVKARDPAVQHLLRDMVALNPDYANISIADAAGDVWASANPGRFNIADRRHFQGALATGRLASGESVTGRVTSRPTFFFGYPFRDARGEIAGVISVGFDLRFVRLLESSRLPPRSSFSLTDRNGIVVARAIDAEPYVGRPISPALLAAMVDGPDEATNIGPSLTGEYRVQTYRKLRLAGEQTPFLYVRAGIPYAGVIAGANRALARNVALLLSFFLAALAFASVVGKRTIVDRIARLESASHRLAGGDLGVRVGELVRGGELGRLGRSFDRMAEQLARREKALQESERNLLQAQKMETVGRLAGGIAHDFNNQLTAILSNSEHLARALPGDEGAIAGDIRDAALRSARLVNQLLAFARKGPSRVVAVDLHRTVDEVVGLLSRSIDKRIQLRTRLEAAPALVRGDPDRLHTALVNLALNARDAMPDGGTITFETRRVELDAAACAAVPFDVSPGPYLEVRVVDTGIGLSEEVRAHLFEPFFTTKGVGMGSVLGLAEVYGTVKTHQGAITVESAADRGTSFALLLPAVDGVSPEPRSERTQGRPTPTYPLRVLIADDEQNVRISLGLLLRTGGHEVIECANGAQAVRTHKADARRIDVVILDMMMPDMSGREVLAKIREVTPDVPVIVSSGFSKGPDVEALRGESAVFYLAKPYTTEQLERALAKACNET</sequence>
<feature type="modified residue" description="4-aspartylphosphate" evidence="11">
    <location>
        <position position="676"/>
    </location>
</feature>
<dbReference type="PROSITE" id="PS50110">
    <property type="entry name" value="RESPONSE_REGULATORY"/>
    <property type="match status" value="1"/>
</dbReference>
<dbReference type="CDD" id="cd00156">
    <property type="entry name" value="REC"/>
    <property type="match status" value="1"/>
</dbReference>
<gene>
    <name evidence="17" type="ORF">AMOR_14250</name>
</gene>
<dbReference type="SUPFAM" id="SSF52172">
    <property type="entry name" value="CheY-like"/>
    <property type="match status" value="1"/>
</dbReference>
<feature type="domain" description="Response regulatory" evidence="15">
    <location>
        <begin position="625"/>
        <end position="741"/>
    </location>
</feature>
<dbReference type="InterPro" id="IPR011006">
    <property type="entry name" value="CheY-like_superfamily"/>
</dbReference>
<evidence type="ECO:0000256" key="10">
    <source>
        <dbReference type="ARBA" id="ARBA00023136"/>
    </source>
</evidence>
<reference evidence="18" key="1">
    <citation type="journal article" date="2022" name="Int. J. Syst. Evol. Microbiol.">
        <title>Anaeromyxobacter oryzae sp. nov., Anaeromyxobacter diazotrophicus sp. nov. and Anaeromyxobacter paludicola sp. nov., isolated from paddy soils.</title>
        <authorList>
            <person name="Itoh H."/>
            <person name="Xu Z."/>
            <person name="Mise K."/>
            <person name="Masuda Y."/>
            <person name="Ushijima N."/>
            <person name="Hayakawa C."/>
            <person name="Shiratori Y."/>
            <person name="Senoo K."/>
        </authorList>
    </citation>
    <scope>NUCLEOTIDE SEQUENCE [LARGE SCALE GENOMIC DNA]</scope>
    <source>
        <strain evidence="18">Red232</strain>
    </source>
</reference>
<dbReference type="CDD" id="cd00082">
    <property type="entry name" value="HisKA"/>
    <property type="match status" value="1"/>
</dbReference>
<evidence type="ECO:0000259" key="14">
    <source>
        <dbReference type="PROSITE" id="PS50109"/>
    </source>
</evidence>
<organism evidence="17 18">
    <name type="scientific">Anaeromyxobacter oryzae</name>
    <dbReference type="NCBI Taxonomy" id="2918170"/>
    <lineage>
        <taxon>Bacteria</taxon>
        <taxon>Pseudomonadati</taxon>
        <taxon>Myxococcota</taxon>
        <taxon>Myxococcia</taxon>
        <taxon>Myxococcales</taxon>
        <taxon>Cystobacterineae</taxon>
        <taxon>Anaeromyxobacteraceae</taxon>
        <taxon>Anaeromyxobacter</taxon>
    </lineage>
</organism>
<dbReference type="InterPro" id="IPR036097">
    <property type="entry name" value="HisK_dim/P_sf"/>
</dbReference>
<dbReference type="PROSITE" id="PS50885">
    <property type="entry name" value="HAMP"/>
    <property type="match status" value="1"/>
</dbReference>
<proteinExistence type="predicted"/>
<dbReference type="Gene3D" id="3.40.50.2300">
    <property type="match status" value="1"/>
</dbReference>
<dbReference type="CDD" id="cd12914">
    <property type="entry name" value="PDC1_DGC_like"/>
    <property type="match status" value="1"/>
</dbReference>
<evidence type="ECO:0000256" key="11">
    <source>
        <dbReference type="PROSITE-ProRule" id="PRU00169"/>
    </source>
</evidence>
<dbReference type="Pfam" id="PF00512">
    <property type="entry name" value="HisKA"/>
    <property type="match status" value="1"/>
</dbReference>
<evidence type="ECO:0000256" key="7">
    <source>
        <dbReference type="ARBA" id="ARBA00022692"/>
    </source>
</evidence>